<dbReference type="Proteomes" id="UP000886520">
    <property type="component" value="Chromosome 6"/>
</dbReference>
<evidence type="ECO:0000313" key="3">
    <source>
        <dbReference type="Proteomes" id="UP000886520"/>
    </source>
</evidence>
<organism evidence="2 3">
    <name type="scientific">Adiantum capillus-veneris</name>
    <name type="common">Maidenhair fern</name>
    <dbReference type="NCBI Taxonomy" id="13818"/>
    <lineage>
        <taxon>Eukaryota</taxon>
        <taxon>Viridiplantae</taxon>
        <taxon>Streptophyta</taxon>
        <taxon>Embryophyta</taxon>
        <taxon>Tracheophyta</taxon>
        <taxon>Polypodiopsida</taxon>
        <taxon>Polypodiidae</taxon>
        <taxon>Polypodiales</taxon>
        <taxon>Pteridineae</taxon>
        <taxon>Pteridaceae</taxon>
        <taxon>Vittarioideae</taxon>
        <taxon>Adiantum</taxon>
    </lineage>
</organism>
<dbReference type="AlphaFoldDB" id="A0A9D4ZN24"/>
<dbReference type="OrthoDB" id="2000070at2759"/>
<feature type="compositionally biased region" description="Low complexity" evidence="1">
    <location>
        <begin position="11"/>
        <end position="21"/>
    </location>
</feature>
<evidence type="ECO:0008006" key="4">
    <source>
        <dbReference type="Google" id="ProtNLM"/>
    </source>
</evidence>
<evidence type="ECO:0000313" key="2">
    <source>
        <dbReference type="EMBL" id="KAI5078790.1"/>
    </source>
</evidence>
<accession>A0A9D4ZN24</accession>
<keyword evidence="3" id="KW-1185">Reference proteome</keyword>
<reference evidence="2" key="1">
    <citation type="submission" date="2021-01" db="EMBL/GenBank/DDBJ databases">
        <title>Adiantum capillus-veneris genome.</title>
        <authorList>
            <person name="Fang Y."/>
            <person name="Liao Q."/>
        </authorList>
    </citation>
    <scope>NUCLEOTIDE SEQUENCE</scope>
    <source>
        <strain evidence="2">H3</strain>
        <tissue evidence="2">Leaf</tissue>
    </source>
</reference>
<sequence length="110" mass="12370">MERERLSEIEAGSSAAAATSADGRYRHQMKRYGEEEAEGSGWALTLPSELVAEEVLPKLSIRDLFRLRAVHSSFNQLIAASLSTLKRQRPIDLPWFYCMIATQRRADDSG</sequence>
<protein>
    <recommendedName>
        <fullName evidence="4">F-box domain-containing protein</fullName>
    </recommendedName>
</protein>
<dbReference type="EMBL" id="JABFUD020000006">
    <property type="protein sequence ID" value="KAI5078790.1"/>
    <property type="molecule type" value="Genomic_DNA"/>
</dbReference>
<proteinExistence type="predicted"/>
<gene>
    <name evidence="2" type="ORF">GOP47_0006461</name>
</gene>
<comment type="caution">
    <text evidence="2">The sequence shown here is derived from an EMBL/GenBank/DDBJ whole genome shotgun (WGS) entry which is preliminary data.</text>
</comment>
<feature type="region of interest" description="Disordered" evidence="1">
    <location>
        <begin position="1"/>
        <end position="25"/>
    </location>
</feature>
<name>A0A9D4ZN24_ADICA</name>
<evidence type="ECO:0000256" key="1">
    <source>
        <dbReference type="SAM" id="MobiDB-lite"/>
    </source>
</evidence>